<gene>
    <name evidence="2" type="ORF">AYO20_07476</name>
</gene>
<dbReference type="SUPFAM" id="SSF50494">
    <property type="entry name" value="Trypsin-like serine proteases"/>
    <property type="match status" value="1"/>
</dbReference>
<dbReference type="RefSeq" id="XP_022498326.1">
    <property type="nucleotide sequence ID" value="XM_022645761.1"/>
</dbReference>
<evidence type="ECO:0000313" key="2">
    <source>
        <dbReference type="EMBL" id="OAL33314.1"/>
    </source>
</evidence>
<keyword evidence="3" id="KW-1185">Reference proteome</keyword>
<dbReference type="EMBL" id="LVCJ01000052">
    <property type="protein sequence ID" value="OAL33314.1"/>
    <property type="molecule type" value="Genomic_DNA"/>
</dbReference>
<accession>A0A178CVM0</accession>
<dbReference type="GeneID" id="34590887"/>
<evidence type="ECO:0000256" key="1">
    <source>
        <dbReference type="SAM" id="MobiDB-lite"/>
    </source>
</evidence>
<comment type="caution">
    <text evidence="2">The sequence shown here is derived from an EMBL/GenBank/DDBJ whole genome shotgun (WGS) entry which is preliminary data.</text>
</comment>
<reference evidence="2 3" key="1">
    <citation type="submission" date="2016-03" db="EMBL/GenBank/DDBJ databases">
        <title>The draft genome sequence of Fonsecaea nubica causative agent of cutaneous subcutaneous infection in human host.</title>
        <authorList>
            <person name="Costa F."/>
            <person name="Sybren D.H."/>
            <person name="Raittz R.T."/>
            <person name="Weiss V.A."/>
            <person name="Leao A.C."/>
            <person name="Gomes R."/>
            <person name="De Souza E.M."/>
            <person name="Pedrosa F.O."/>
            <person name="Steffens M.B."/>
            <person name="Bombassaro A."/>
            <person name="Tadra-Sfeir M.Z."/>
            <person name="Moreno L.F."/>
            <person name="Najafzadeh M.J."/>
            <person name="Felipe M.S."/>
            <person name="Teixeira M."/>
            <person name="Sun J."/>
            <person name="Xi L."/>
            <person name="Castro M.A."/>
            <person name="Vicente V.A."/>
        </authorList>
    </citation>
    <scope>NUCLEOTIDE SEQUENCE [LARGE SCALE GENOMIC DNA]</scope>
    <source>
        <strain evidence="2 3">CBS 269.64</strain>
    </source>
</reference>
<name>A0A178CVM0_9EURO</name>
<evidence type="ECO:0000313" key="3">
    <source>
        <dbReference type="Proteomes" id="UP000185904"/>
    </source>
</evidence>
<organism evidence="2 3">
    <name type="scientific">Fonsecaea nubica</name>
    <dbReference type="NCBI Taxonomy" id="856822"/>
    <lineage>
        <taxon>Eukaryota</taxon>
        <taxon>Fungi</taxon>
        <taxon>Dikarya</taxon>
        <taxon>Ascomycota</taxon>
        <taxon>Pezizomycotina</taxon>
        <taxon>Eurotiomycetes</taxon>
        <taxon>Chaetothyriomycetidae</taxon>
        <taxon>Chaetothyriales</taxon>
        <taxon>Herpotrichiellaceae</taxon>
        <taxon>Fonsecaea</taxon>
    </lineage>
</organism>
<feature type="region of interest" description="Disordered" evidence="1">
    <location>
        <begin position="1"/>
        <end position="32"/>
    </location>
</feature>
<dbReference type="OrthoDB" id="4120608at2759"/>
<protein>
    <submittedName>
        <fullName evidence="2">Uncharacterized protein</fullName>
    </submittedName>
</protein>
<dbReference type="Proteomes" id="UP000185904">
    <property type="component" value="Unassembled WGS sequence"/>
</dbReference>
<proteinExistence type="predicted"/>
<dbReference type="AlphaFoldDB" id="A0A178CVM0"/>
<sequence>MDAYYVAQTRPGDTGPDDSRASSVSDENRPSPCYTTFSGVTLDQTGRGQLSEFHGLENDGTVEEWNEEWKAVANEVGGSEKLESRVKIGLAAVRIRVGNDHLQGFEGQTAELSGFRLSQDLVITCAHFTDWSLPGNKVEFYLNGQNGICEAIQARKSRAIGHKGRLTLHLWAIHEAWDIAVFRVTGWPENNSKLSVLTKQDIYSVAPEEWGQLKAGSTGRFWSIGYNLAVNMEELRERFAEFLSRRQQDEKAEISQRYEFNDANPPGIEFLQANRRTISFGMKMGIPSQTKEHQACAELSAWYGRSGSMVCAEKDGRSVVIGIVQGGEQTSDGNLIMLFNTNMQEWWTAATELGNSAGAQDISKRVVMR</sequence>
<dbReference type="InterPro" id="IPR009003">
    <property type="entry name" value="Peptidase_S1_PA"/>
</dbReference>